<evidence type="ECO:0000313" key="1">
    <source>
        <dbReference type="EMBL" id="EEG28455.1"/>
    </source>
</evidence>
<organism evidence="1 2">
    <name type="scientific">[Clostridium] methylpentosum DSM 5476</name>
    <dbReference type="NCBI Taxonomy" id="537013"/>
    <lineage>
        <taxon>Bacteria</taxon>
        <taxon>Bacillati</taxon>
        <taxon>Bacillota</taxon>
        <taxon>Clostridia</taxon>
        <taxon>Eubacteriales</taxon>
        <taxon>Oscillospiraceae</taxon>
        <taxon>Oscillospiraceae incertae sedis</taxon>
    </lineage>
</organism>
<proteinExistence type="predicted"/>
<accession>C0EIZ0</accession>
<sequence length="40" mass="4487">MCTTVRCRFFTAGGKNAGSNQSTRICSESLRFFVLQLSLR</sequence>
<keyword evidence="2" id="KW-1185">Reference proteome</keyword>
<reference evidence="1 2" key="1">
    <citation type="submission" date="2009-01" db="EMBL/GenBank/DDBJ databases">
        <authorList>
            <person name="Fulton L."/>
            <person name="Clifton S."/>
            <person name="Fulton B."/>
            <person name="Xu J."/>
            <person name="Minx P."/>
            <person name="Pepin K.H."/>
            <person name="Johnson M."/>
            <person name="Bhonagiri V."/>
            <person name="Nash W.E."/>
            <person name="Mardis E.R."/>
            <person name="Wilson R.K."/>
        </authorList>
    </citation>
    <scope>NUCLEOTIDE SEQUENCE [LARGE SCALE GENOMIC DNA]</scope>
    <source>
        <strain evidence="1 2">DSM 5476</strain>
    </source>
</reference>
<dbReference type="Proteomes" id="UP000003340">
    <property type="component" value="Unassembled WGS sequence"/>
</dbReference>
<protein>
    <submittedName>
        <fullName evidence="1">Uncharacterized protein</fullName>
    </submittedName>
</protein>
<dbReference type="AlphaFoldDB" id="C0EIZ0"/>
<comment type="caution">
    <text evidence="1">The sequence shown here is derived from an EMBL/GenBank/DDBJ whole genome shotgun (WGS) entry which is preliminary data.</text>
</comment>
<name>C0EIZ0_9FIRM</name>
<dbReference type="HOGENOM" id="CLU_3287512_0_0_9"/>
<evidence type="ECO:0000313" key="2">
    <source>
        <dbReference type="Proteomes" id="UP000003340"/>
    </source>
</evidence>
<reference evidence="1 2" key="2">
    <citation type="submission" date="2009-02" db="EMBL/GenBank/DDBJ databases">
        <title>Draft genome sequence of Clostridium methylpentosum (DSM 5476).</title>
        <authorList>
            <person name="Sudarsanam P."/>
            <person name="Ley R."/>
            <person name="Guruge J."/>
            <person name="Turnbaugh P.J."/>
            <person name="Mahowald M."/>
            <person name="Liep D."/>
            <person name="Gordon J."/>
        </authorList>
    </citation>
    <scope>NUCLEOTIDE SEQUENCE [LARGE SCALE GENOMIC DNA]</scope>
    <source>
        <strain evidence="1 2">DSM 5476</strain>
    </source>
</reference>
<dbReference type="EMBL" id="ACEC01000136">
    <property type="protein sequence ID" value="EEG28455.1"/>
    <property type="molecule type" value="Genomic_DNA"/>
</dbReference>
<gene>
    <name evidence="1" type="ORF">CLOSTMETH_03836</name>
</gene>